<feature type="transmembrane region" description="Helical" evidence="5">
    <location>
        <begin position="134"/>
        <end position="154"/>
    </location>
</feature>
<protein>
    <recommendedName>
        <fullName evidence="8">Amino acid permease/ SLC12A domain-containing protein</fullName>
    </recommendedName>
</protein>
<sequence>MLSLQRSRNLKIYERFSGLISAAFMIFNRIIGTGIFSTPSVILRSSGSVGLALLMWVIGAAVAAAGTSVYVELGTGLPRSGGEKTYMEYIYRKPKFLAPCAYASYAIFIGWASANGIAFGEYMLSALSLPLNWYNARLIGILCLAFTFTLHTFFPRTGIRLQNSLGFFKLVVLVGISVSGLFHVLGIRGFELQPGVEVPDNFRWNSLWEGTTSDANAIVTGLFSVMWAFVGYHNANYVLSEVRDPVRTIKLAAPLALASVTAVYLCVNLAYFAVVSKNDILGSGRTVAALFFGNLFGEGTRRVLSLIIACSTLGTVLVILFAYSRVIQDLGREGILPYSPIFASSKPFGSPLAGLATQTIVSSIIILASPPGDAYLFMLNMSSYSFVIFNTSISAGLLLLSTASFKSYQWNPPFRAYKSVVLAFFLSNLFLLFVPLVPPVRGSVVYQHLPYWLHSLVAFSVSFIGVCYWYVRFRLLPKRGGYILSRRWRMGDDGISRGEFVKTPKHEMS</sequence>
<feature type="transmembrane region" description="Helical" evidence="5">
    <location>
        <begin position="217"/>
        <end position="239"/>
    </location>
</feature>
<dbReference type="Gene3D" id="1.20.1740.10">
    <property type="entry name" value="Amino acid/polyamine transporter I"/>
    <property type="match status" value="1"/>
</dbReference>
<evidence type="ECO:0000313" key="7">
    <source>
        <dbReference type="Proteomes" id="UP000027265"/>
    </source>
</evidence>
<keyword evidence="3 5" id="KW-1133">Transmembrane helix</keyword>
<evidence type="ECO:0000256" key="4">
    <source>
        <dbReference type="ARBA" id="ARBA00023136"/>
    </source>
</evidence>
<feature type="transmembrane region" description="Helical" evidence="5">
    <location>
        <begin position="449"/>
        <end position="471"/>
    </location>
</feature>
<dbReference type="EMBL" id="KL197714">
    <property type="protein sequence ID" value="KDQ60375.1"/>
    <property type="molecule type" value="Genomic_DNA"/>
</dbReference>
<evidence type="ECO:0000256" key="3">
    <source>
        <dbReference type="ARBA" id="ARBA00022989"/>
    </source>
</evidence>
<keyword evidence="7" id="KW-1185">Reference proteome</keyword>
<feature type="transmembrane region" description="Helical" evidence="5">
    <location>
        <begin position="96"/>
        <end position="114"/>
    </location>
</feature>
<feature type="transmembrane region" description="Helical" evidence="5">
    <location>
        <begin position="374"/>
        <end position="400"/>
    </location>
</feature>
<dbReference type="Pfam" id="PF13520">
    <property type="entry name" value="AA_permease_2"/>
    <property type="match status" value="1"/>
</dbReference>
<organism evidence="6 7">
    <name type="scientific">Jaapia argillacea MUCL 33604</name>
    <dbReference type="NCBI Taxonomy" id="933084"/>
    <lineage>
        <taxon>Eukaryota</taxon>
        <taxon>Fungi</taxon>
        <taxon>Dikarya</taxon>
        <taxon>Basidiomycota</taxon>
        <taxon>Agaricomycotina</taxon>
        <taxon>Agaricomycetes</taxon>
        <taxon>Agaricomycetidae</taxon>
        <taxon>Jaapiales</taxon>
        <taxon>Jaapiaceae</taxon>
        <taxon>Jaapia</taxon>
    </lineage>
</organism>
<evidence type="ECO:0000256" key="5">
    <source>
        <dbReference type="SAM" id="Phobius"/>
    </source>
</evidence>
<dbReference type="AlphaFoldDB" id="A0A067Q2L1"/>
<dbReference type="GO" id="GO:0016020">
    <property type="term" value="C:membrane"/>
    <property type="evidence" value="ECO:0007669"/>
    <property type="project" value="UniProtKB-SubCell"/>
</dbReference>
<dbReference type="InParanoid" id="A0A067Q2L1"/>
<keyword evidence="2 5" id="KW-0812">Transmembrane</keyword>
<dbReference type="Proteomes" id="UP000027265">
    <property type="component" value="Unassembled WGS sequence"/>
</dbReference>
<dbReference type="InterPro" id="IPR002293">
    <property type="entry name" value="AA/rel_permease1"/>
</dbReference>
<proteinExistence type="predicted"/>
<dbReference type="InterPro" id="IPR050598">
    <property type="entry name" value="AminoAcid_Transporter"/>
</dbReference>
<evidence type="ECO:0000313" key="6">
    <source>
        <dbReference type="EMBL" id="KDQ60375.1"/>
    </source>
</evidence>
<accession>A0A067Q2L1</accession>
<dbReference type="GO" id="GO:0015179">
    <property type="term" value="F:L-amino acid transmembrane transporter activity"/>
    <property type="evidence" value="ECO:0007669"/>
    <property type="project" value="TreeGrafter"/>
</dbReference>
<reference evidence="7" key="1">
    <citation type="journal article" date="2014" name="Proc. Natl. Acad. Sci. U.S.A.">
        <title>Extensive sampling of basidiomycete genomes demonstrates inadequacy of the white-rot/brown-rot paradigm for wood decay fungi.</title>
        <authorList>
            <person name="Riley R."/>
            <person name="Salamov A.A."/>
            <person name="Brown D.W."/>
            <person name="Nagy L.G."/>
            <person name="Floudas D."/>
            <person name="Held B.W."/>
            <person name="Levasseur A."/>
            <person name="Lombard V."/>
            <person name="Morin E."/>
            <person name="Otillar R."/>
            <person name="Lindquist E.A."/>
            <person name="Sun H."/>
            <person name="LaButti K.M."/>
            <person name="Schmutz J."/>
            <person name="Jabbour D."/>
            <person name="Luo H."/>
            <person name="Baker S.E."/>
            <person name="Pisabarro A.G."/>
            <person name="Walton J.D."/>
            <person name="Blanchette R.A."/>
            <person name="Henrissat B."/>
            <person name="Martin F."/>
            <person name="Cullen D."/>
            <person name="Hibbett D.S."/>
            <person name="Grigoriev I.V."/>
        </authorList>
    </citation>
    <scope>NUCLEOTIDE SEQUENCE [LARGE SCALE GENOMIC DNA]</scope>
    <source>
        <strain evidence="7">MUCL 33604</strain>
    </source>
</reference>
<dbReference type="PANTHER" id="PTHR11785">
    <property type="entry name" value="AMINO ACID TRANSPORTER"/>
    <property type="match status" value="1"/>
</dbReference>
<feature type="transmembrane region" description="Helical" evidence="5">
    <location>
        <begin position="166"/>
        <end position="185"/>
    </location>
</feature>
<comment type="subcellular location">
    <subcellularLocation>
        <location evidence="1">Membrane</location>
        <topology evidence="1">Multi-pass membrane protein</topology>
    </subcellularLocation>
</comment>
<gene>
    <name evidence="6" type="ORF">JAAARDRAFT_125853</name>
</gene>
<keyword evidence="4 5" id="KW-0472">Membrane</keyword>
<evidence type="ECO:0000256" key="2">
    <source>
        <dbReference type="ARBA" id="ARBA00022692"/>
    </source>
</evidence>
<feature type="transmembrane region" description="Helical" evidence="5">
    <location>
        <begin position="303"/>
        <end position="327"/>
    </location>
</feature>
<dbReference type="OrthoDB" id="5982228at2759"/>
<feature type="transmembrane region" description="Helical" evidence="5">
    <location>
        <begin position="12"/>
        <end position="31"/>
    </location>
</feature>
<evidence type="ECO:0008006" key="8">
    <source>
        <dbReference type="Google" id="ProtNLM"/>
    </source>
</evidence>
<feature type="transmembrane region" description="Helical" evidence="5">
    <location>
        <begin position="348"/>
        <end position="368"/>
    </location>
</feature>
<dbReference type="PANTHER" id="PTHR11785:SF498">
    <property type="entry name" value="HIGH-AFFINITY METHIONINE PERMEASE"/>
    <property type="match status" value="1"/>
</dbReference>
<name>A0A067Q2L1_9AGAM</name>
<evidence type="ECO:0000256" key="1">
    <source>
        <dbReference type="ARBA" id="ARBA00004141"/>
    </source>
</evidence>
<feature type="transmembrane region" description="Helical" evidence="5">
    <location>
        <begin position="51"/>
        <end position="75"/>
    </location>
</feature>
<feature type="transmembrane region" description="Helical" evidence="5">
    <location>
        <begin position="420"/>
        <end position="437"/>
    </location>
</feature>
<dbReference type="HOGENOM" id="CLU_013661_4_1_1"/>
<feature type="transmembrane region" description="Helical" evidence="5">
    <location>
        <begin position="251"/>
        <end position="274"/>
    </location>
</feature>
<dbReference type="PIRSF" id="PIRSF006060">
    <property type="entry name" value="AA_transporter"/>
    <property type="match status" value="1"/>
</dbReference>
<dbReference type="STRING" id="933084.A0A067Q2L1"/>